<keyword evidence="4" id="KW-0808">Transferase</keyword>
<evidence type="ECO:0000256" key="4">
    <source>
        <dbReference type="ARBA" id="ARBA00022679"/>
    </source>
</evidence>
<dbReference type="Proteomes" id="UP001147148">
    <property type="component" value="Unassembled WGS sequence"/>
</dbReference>
<comment type="caution">
    <text evidence="7">The sequence shown here is derived from an EMBL/GenBank/DDBJ whole genome shotgun (WGS) entry which is preliminary data.</text>
</comment>
<organism evidence="7 8">
    <name type="scientific">Vagococcus proximus</name>
    <dbReference type="NCBI Taxonomy" id="2991417"/>
    <lineage>
        <taxon>Bacteria</taxon>
        <taxon>Bacillati</taxon>
        <taxon>Bacillota</taxon>
        <taxon>Bacilli</taxon>
        <taxon>Lactobacillales</taxon>
        <taxon>Enterococcaceae</taxon>
        <taxon>Vagococcus</taxon>
    </lineage>
</organism>
<keyword evidence="8" id="KW-1185">Reference proteome</keyword>
<dbReference type="InterPro" id="IPR051541">
    <property type="entry name" value="PTS_SugarTrans_NitroReg"/>
</dbReference>
<name>A0ABT5X1R2_9ENTE</name>
<evidence type="ECO:0000259" key="6">
    <source>
        <dbReference type="PROSITE" id="PS51094"/>
    </source>
</evidence>
<protein>
    <submittedName>
        <fullName evidence="7">PTS sugar transporter subunit IIA</fullName>
    </submittedName>
</protein>
<dbReference type="PANTHER" id="PTHR47738">
    <property type="entry name" value="PTS SYSTEM FRUCTOSE-LIKE EIIA COMPONENT-RELATED"/>
    <property type="match status" value="1"/>
</dbReference>
<keyword evidence="3 7" id="KW-0762">Sugar transport</keyword>
<keyword evidence="2" id="KW-0597">Phosphoprotein</keyword>
<dbReference type="NCBIfam" id="TIGR00848">
    <property type="entry name" value="fruA"/>
    <property type="match status" value="1"/>
</dbReference>
<reference evidence="7" key="1">
    <citation type="submission" date="2022-10" db="EMBL/GenBank/DDBJ databases">
        <title>Vagococcus sp. isolated from poultry meat.</title>
        <authorList>
            <person name="Johansson P."/>
            <person name="Bjorkroth J."/>
        </authorList>
    </citation>
    <scope>NUCLEOTIDE SEQUENCE</scope>
    <source>
        <strain evidence="7">PNs007</strain>
    </source>
</reference>
<evidence type="ECO:0000256" key="2">
    <source>
        <dbReference type="ARBA" id="ARBA00022553"/>
    </source>
</evidence>
<keyword evidence="1" id="KW-0813">Transport</keyword>
<dbReference type="InterPro" id="IPR002178">
    <property type="entry name" value="PTS_EIIA_type-2_dom"/>
</dbReference>
<dbReference type="PROSITE" id="PS00372">
    <property type="entry name" value="PTS_EIIA_TYPE_2_HIS"/>
    <property type="match status" value="1"/>
</dbReference>
<dbReference type="Pfam" id="PF00359">
    <property type="entry name" value="PTS_EIIA_2"/>
    <property type="match status" value="1"/>
</dbReference>
<keyword evidence="5" id="KW-0598">Phosphotransferase system</keyword>
<dbReference type="SUPFAM" id="SSF55804">
    <property type="entry name" value="Phoshotransferase/anion transport protein"/>
    <property type="match status" value="1"/>
</dbReference>
<feature type="domain" description="PTS EIIA type-2" evidence="6">
    <location>
        <begin position="18"/>
        <end position="163"/>
    </location>
</feature>
<evidence type="ECO:0000256" key="5">
    <source>
        <dbReference type="ARBA" id="ARBA00022683"/>
    </source>
</evidence>
<gene>
    <name evidence="7" type="ORF">OL233_06460</name>
</gene>
<dbReference type="Gene3D" id="3.40.930.10">
    <property type="entry name" value="Mannitol-specific EII, Chain A"/>
    <property type="match status" value="1"/>
</dbReference>
<dbReference type="EMBL" id="JAPDSH010000004">
    <property type="protein sequence ID" value="MDF0479931.1"/>
    <property type="molecule type" value="Genomic_DNA"/>
</dbReference>
<dbReference type="InterPro" id="IPR004715">
    <property type="entry name" value="PTS_IIA_fruc"/>
</dbReference>
<dbReference type="PANTHER" id="PTHR47738:SF2">
    <property type="entry name" value="PTS SYSTEM FRUCTOSE-LIKE EIIA COMPONENT"/>
    <property type="match status" value="1"/>
</dbReference>
<evidence type="ECO:0000256" key="3">
    <source>
        <dbReference type="ARBA" id="ARBA00022597"/>
    </source>
</evidence>
<dbReference type="PROSITE" id="PS51094">
    <property type="entry name" value="PTS_EIIA_TYPE_2"/>
    <property type="match status" value="1"/>
</dbReference>
<dbReference type="InterPro" id="IPR016152">
    <property type="entry name" value="PTrfase/Anion_transptr"/>
</dbReference>
<dbReference type="CDD" id="cd00211">
    <property type="entry name" value="PTS_IIA_fru"/>
    <property type="match status" value="1"/>
</dbReference>
<proteinExistence type="predicted"/>
<sequence length="163" mass="18298">MDMNNQSEPKEVELSFDDFFNVKLVDLDMAVETKEEAIAHLSDLLDKHGVLSHQDDYIVTVYEREVLGITGMGDGIAIPHGKSDGVIKPAIAIGRNTKLIEWESYDNQPVNFIFLFAIPGDKEHATTHLRMLAKLAGKLGDVERVARLKQVKTYDELLNVFKS</sequence>
<evidence type="ECO:0000313" key="7">
    <source>
        <dbReference type="EMBL" id="MDF0479931.1"/>
    </source>
</evidence>
<accession>A0ABT5X1R2</accession>
<evidence type="ECO:0000256" key="1">
    <source>
        <dbReference type="ARBA" id="ARBA00022448"/>
    </source>
</evidence>
<evidence type="ECO:0000313" key="8">
    <source>
        <dbReference type="Proteomes" id="UP001147148"/>
    </source>
</evidence>